<reference evidence="12 13" key="1">
    <citation type="submission" date="2019-09" db="EMBL/GenBank/DDBJ databases">
        <title>Draft genome sequences of 48 bacterial type strains from the CCUG.</title>
        <authorList>
            <person name="Tunovic T."/>
            <person name="Pineiro-Iglesias B."/>
            <person name="Unosson C."/>
            <person name="Inganas E."/>
            <person name="Ohlen M."/>
            <person name="Cardew S."/>
            <person name="Jensie-Markopoulos S."/>
            <person name="Salva-Serra F."/>
            <person name="Jaen-Luchoro D."/>
            <person name="Karlsson R."/>
            <person name="Svensson-Stadler L."/>
            <person name="Chun J."/>
            <person name="Moore E."/>
        </authorList>
    </citation>
    <scope>NUCLEOTIDE SEQUENCE [LARGE SCALE GENOMIC DNA]</scope>
    <source>
        <strain evidence="12 13">CCUG 30977</strain>
    </source>
</reference>
<name>A0A643F6A8_IDEDE</name>
<protein>
    <recommendedName>
        <fullName evidence="3">histidine kinase</fullName>
        <ecNumber evidence="3">2.7.13.3</ecNumber>
    </recommendedName>
</protein>
<evidence type="ECO:0000256" key="6">
    <source>
        <dbReference type="ARBA" id="ARBA00022679"/>
    </source>
</evidence>
<dbReference type="Gene3D" id="1.10.287.130">
    <property type="match status" value="1"/>
</dbReference>
<dbReference type="GO" id="GO:0005886">
    <property type="term" value="C:plasma membrane"/>
    <property type="evidence" value="ECO:0007669"/>
    <property type="project" value="UniProtKB-SubCell"/>
</dbReference>
<keyword evidence="4" id="KW-1003">Cell membrane</keyword>
<dbReference type="CDD" id="cd00082">
    <property type="entry name" value="HisKA"/>
    <property type="match status" value="1"/>
</dbReference>
<keyword evidence="13" id="KW-1185">Reference proteome</keyword>
<evidence type="ECO:0000256" key="10">
    <source>
        <dbReference type="SAM" id="Phobius"/>
    </source>
</evidence>
<evidence type="ECO:0000256" key="9">
    <source>
        <dbReference type="ARBA" id="ARBA00022840"/>
    </source>
</evidence>
<keyword evidence="8" id="KW-0418">Kinase</keyword>
<evidence type="ECO:0000256" key="8">
    <source>
        <dbReference type="ARBA" id="ARBA00022777"/>
    </source>
</evidence>
<feature type="transmembrane region" description="Helical" evidence="10">
    <location>
        <begin position="150"/>
        <end position="169"/>
    </location>
</feature>
<proteinExistence type="predicted"/>
<dbReference type="RefSeq" id="WP_151125859.1">
    <property type="nucleotide sequence ID" value="NZ_CP088082.1"/>
</dbReference>
<evidence type="ECO:0000256" key="7">
    <source>
        <dbReference type="ARBA" id="ARBA00022741"/>
    </source>
</evidence>
<evidence type="ECO:0000313" key="13">
    <source>
        <dbReference type="Proteomes" id="UP000430120"/>
    </source>
</evidence>
<dbReference type="SMART" id="SM00388">
    <property type="entry name" value="HisKA"/>
    <property type="match status" value="1"/>
</dbReference>
<dbReference type="Proteomes" id="UP000430120">
    <property type="component" value="Unassembled WGS sequence"/>
</dbReference>
<dbReference type="InterPro" id="IPR003594">
    <property type="entry name" value="HATPase_dom"/>
</dbReference>
<dbReference type="EMBL" id="VZPB01000083">
    <property type="protein sequence ID" value="KAB0573948.1"/>
    <property type="molecule type" value="Genomic_DNA"/>
</dbReference>
<feature type="domain" description="Histidine kinase" evidence="11">
    <location>
        <begin position="233"/>
        <end position="438"/>
    </location>
</feature>
<comment type="subcellular location">
    <subcellularLocation>
        <location evidence="2">Cell membrane</location>
        <topology evidence="2">Multi-pass membrane protein</topology>
    </subcellularLocation>
</comment>
<comment type="catalytic activity">
    <reaction evidence="1">
        <text>ATP + protein L-histidine = ADP + protein N-phospho-L-histidine.</text>
        <dbReference type="EC" id="2.7.13.3"/>
    </reaction>
</comment>
<gene>
    <name evidence="12" type="ORF">F7Q92_20145</name>
</gene>
<dbReference type="Pfam" id="PF00512">
    <property type="entry name" value="HisKA"/>
    <property type="match status" value="1"/>
</dbReference>
<dbReference type="InterPro" id="IPR036890">
    <property type="entry name" value="HATPase_C_sf"/>
</dbReference>
<organism evidence="12 13">
    <name type="scientific">Ideonella dechloratans</name>
    <dbReference type="NCBI Taxonomy" id="36863"/>
    <lineage>
        <taxon>Bacteria</taxon>
        <taxon>Pseudomonadati</taxon>
        <taxon>Pseudomonadota</taxon>
        <taxon>Betaproteobacteria</taxon>
        <taxon>Burkholderiales</taxon>
        <taxon>Sphaerotilaceae</taxon>
        <taxon>Ideonella</taxon>
    </lineage>
</organism>
<dbReference type="SUPFAM" id="SSF47384">
    <property type="entry name" value="Homodimeric domain of signal transducing histidine kinase"/>
    <property type="match status" value="1"/>
</dbReference>
<dbReference type="Gene3D" id="6.10.340.10">
    <property type="match status" value="1"/>
</dbReference>
<dbReference type="GO" id="GO:0000155">
    <property type="term" value="F:phosphorelay sensor kinase activity"/>
    <property type="evidence" value="ECO:0007669"/>
    <property type="project" value="InterPro"/>
</dbReference>
<dbReference type="PROSITE" id="PS50109">
    <property type="entry name" value="HIS_KIN"/>
    <property type="match status" value="1"/>
</dbReference>
<dbReference type="OrthoDB" id="9804645at2"/>
<evidence type="ECO:0000256" key="2">
    <source>
        <dbReference type="ARBA" id="ARBA00004651"/>
    </source>
</evidence>
<dbReference type="GO" id="GO:0005524">
    <property type="term" value="F:ATP binding"/>
    <property type="evidence" value="ECO:0007669"/>
    <property type="project" value="UniProtKB-KW"/>
</dbReference>
<accession>A0A643F6A8</accession>
<dbReference type="PANTHER" id="PTHR44936:SF10">
    <property type="entry name" value="SENSOR PROTEIN RSTB"/>
    <property type="match status" value="1"/>
</dbReference>
<evidence type="ECO:0000256" key="4">
    <source>
        <dbReference type="ARBA" id="ARBA00022475"/>
    </source>
</evidence>
<keyword evidence="10" id="KW-1133">Transmembrane helix</keyword>
<dbReference type="CDD" id="cd00075">
    <property type="entry name" value="HATPase"/>
    <property type="match status" value="1"/>
</dbReference>
<evidence type="ECO:0000259" key="11">
    <source>
        <dbReference type="PROSITE" id="PS50109"/>
    </source>
</evidence>
<dbReference type="Pfam" id="PF02518">
    <property type="entry name" value="HATPase_c"/>
    <property type="match status" value="1"/>
</dbReference>
<dbReference type="InterPro" id="IPR004358">
    <property type="entry name" value="Sig_transdc_His_kin-like_C"/>
</dbReference>
<dbReference type="PANTHER" id="PTHR44936">
    <property type="entry name" value="SENSOR PROTEIN CREC"/>
    <property type="match status" value="1"/>
</dbReference>
<keyword evidence="7" id="KW-0547">Nucleotide-binding</keyword>
<comment type="caution">
    <text evidence="12">The sequence shown here is derived from an EMBL/GenBank/DDBJ whole genome shotgun (WGS) entry which is preliminary data.</text>
</comment>
<keyword evidence="6" id="KW-0808">Transferase</keyword>
<evidence type="ECO:0000256" key="1">
    <source>
        <dbReference type="ARBA" id="ARBA00000085"/>
    </source>
</evidence>
<keyword evidence="9" id="KW-0067">ATP-binding</keyword>
<keyword evidence="10" id="KW-0812">Transmembrane</keyword>
<evidence type="ECO:0000256" key="3">
    <source>
        <dbReference type="ARBA" id="ARBA00012438"/>
    </source>
</evidence>
<dbReference type="SUPFAM" id="SSF55874">
    <property type="entry name" value="ATPase domain of HSP90 chaperone/DNA topoisomerase II/histidine kinase"/>
    <property type="match status" value="1"/>
</dbReference>
<dbReference type="InterPro" id="IPR036097">
    <property type="entry name" value="HisK_dim/P_sf"/>
</dbReference>
<dbReference type="AlphaFoldDB" id="A0A643F6A8"/>
<dbReference type="InterPro" id="IPR050980">
    <property type="entry name" value="2C_sensor_his_kinase"/>
</dbReference>
<evidence type="ECO:0000256" key="5">
    <source>
        <dbReference type="ARBA" id="ARBA00022553"/>
    </source>
</evidence>
<sequence length="438" mass="47477">MPLLSGSRLFTRFFLALLVMALSLTLVLGVVFYLERSRAMAELVVDRWAPALRAAAGLWTLDDPPPSRETVVLQSAQRPPAAGSVPVYAARLTSLRDVLTDRGLPPLALAVDSRQRPATLWIELASGPTGTPRWYGIREPLIAPSPPQRILAVSGGVVLLAALLAWWLARWLTRPLDALRQRMARFRPGQTLDEGAAPLPGASEEVLAIDEAWQALARRLTRFEQERALMLAGVSHDLRSPLGRIQLAASLLPDTPEVAQRRAVIERNVQVADQLIQGFLDHARIGTLALDQAVDLTQVARQVVLQRHDAAEAAGFALRAELPPTLVLPHSHPQLLERLLANLVDNALQYGGSPVEVRAGASGERFWLEVQDGGPGIPADQHEQVLQAFYRGDPGRARPGTGLGLAIVREAALRLGATLTLHNGSPGFTVRLEGPLDP</sequence>
<keyword evidence="10" id="KW-0472">Membrane</keyword>
<dbReference type="SMART" id="SM00387">
    <property type="entry name" value="HATPase_c"/>
    <property type="match status" value="1"/>
</dbReference>
<dbReference type="InterPro" id="IPR005467">
    <property type="entry name" value="His_kinase_dom"/>
</dbReference>
<dbReference type="InterPro" id="IPR003661">
    <property type="entry name" value="HisK_dim/P_dom"/>
</dbReference>
<evidence type="ECO:0000313" key="12">
    <source>
        <dbReference type="EMBL" id="KAB0573948.1"/>
    </source>
</evidence>
<keyword evidence="5" id="KW-0597">Phosphoprotein</keyword>
<dbReference type="PRINTS" id="PR00344">
    <property type="entry name" value="BCTRLSENSOR"/>
</dbReference>
<dbReference type="Gene3D" id="3.30.565.10">
    <property type="entry name" value="Histidine kinase-like ATPase, C-terminal domain"/>
    <property type="match status" value="1"/>
</dbReference>
<dbReference type="EC" id="2.7.13.3" evidence="3"/>
<feature type="transmembrane region" description="Helical" evidence="10">
    <location>
        <begin position="12"/>
        <end position="34"/>
    </location>
</feature>